<dbReference type="EMBL" id="CADCVH010000018">
    <property type="protein sequence ID" value="CAA9447754.1"/>
    <property type="molecule type" value="Genomic_DNA"/>
</dbReference>
<organism evidence="1">
    <name type="scientific">uncultured Rubrobacteraceae bacterium</name>
    <dbReference type="NCBI Taxonomy" id="349277"/>
    <lineage>
        <taxon>Bacteria</taxon>
        <taxon>Bacillati</taxon>
        <taxon>Actinomycetota</taxon>
        <taxon>Rubrobacteria</taxon>
        <taxon>Rubrobacterales</taxon>
        <taxon>Rubrobacteraceae</taxon>
        <taxon>environmental samples</taxon>
    </lineage>
</organism>
<gene>
    <name evidence="1" type="ORF">AVDCRST_MAG02-570</name>
</gene>
<proteinExistence type="predicted"/>
<reference evidence="1" key="1">
    <citation type="submission" date="2020-02" db="EMBL/GenBank/DDBJ databases">
        <authorList>
            <person name="Meier V. D."/>
        </authorList>
    </citation>
    <scope>NUCLEOTIDE SEQUENCE</scope>
    <source>
        <strain evidence="1">AVDCRST_MAG02</strain>
    </source>
</reference>
<sequence>MIRVLIAYGERHLVYAHAFEAVIRTTKPGVDVRVASLRELRAEASRFAPHLVVSSQATDTIPGAWAWFMLPPDPEARSEVCLGGRRRVSNNPGLEELLAVVGETEDLVRDGHTFLGC</sequence>
<accession>A0A6J4QLA4</accession>
<protein>
    <submittedName>
        <fullName evidence="1">Uncharacterized protein</fullName>
    </submittedName>
</protein>
<dbReference type="AlphaFoldDB" id="A0A6J4QLA4"/>
<evidence type="ECO:0000313" key="1">
    <source>
        <dbReference type="EMBL" id="CAA9447754.1"/>
    </source>
</evidence>
<name>A0A6J4QLA4_9ACTN</name>